<protein>
    <submittedName>
        <fullName evidence="1">Uncharacterized protein</fullName>
    </submittedName>
</protein>
<dbReference type="EMBL" id="GBRH01274187">
    <property type="protein sequence ID" value="JAD23708.1"/>
    <property type="molecule type" value="Transcribed_RNA"/>
</dbReference>
<reference evidence="1" key="2">
    <citation type="journal article" date="2015" name="Data Brief">
        <title>Shoot transcriptome of the giant reed, Arundo donax.</title>
        <authorList>
            <person name="Barrero R.A."/>
            <person name="Guerrero F.D."/>
            <person name="Moolhuijzen P."/>
            <person name="Goolsby J.A."/>
            <person name="Tidwell J."/>
            <person name="Bellgard S.E."/>
            <person name="Bellgard M.I."/>
        </authorList>
    </citation>
    <scope>NUCLEOTIDE SEQUENCE</scope>
    <source>
        <tissue evidence="1">Shoot tissue taken approximately 20 cm above the soil surface</tissue>
    </source>
</reference>
<sequence length="42" mass="4534">MESWRNTCTHTDRQSATHHGRACASAANRCGSRSRCGCGRGP</sequence>
<name>A0A0A8YDR7_ARUDO</name>
<evidence type="ECO:0000313" key="1">
    <source>
        <dbReference type="EMBL" id="JAD23708.1"/>
    </source>
</evidence>
<dbReference type="AlphaFoldDB" id="A0A0A8YDR7"/>
<organism evidence="1">
    <name type="scientific">Arundo donax</name>
    <name type="common">Giant reed</name>
    <name type="synonym">Donax arundinaceus</name>
    <dbReference type="NCBI Taxonomy" id="35708"/>
    <lineage>
        <taxon>Eukaryota</taxon>
        <taxon>Viridiplantae</taxon>
        <taxon>Streptophyta</taxon>
        <taxon>Embryophyta</taxon>
        <taxon>Tracheophyta</taxon>
        <taxon>Spermatophyta</taxon>
        <taxon>Magnoliopsida</taxon>
        <taxon>Liliopsida</taxon>
        <taxon>Poales</taxon>
        <taxon>Poaceae</taxon>
        <taxon>PACMAD clade</taxon>
        <taxon>Arundinoideae</taxon>
        <taxon>Arundineae</taxon>
        <taxon>Arundo</taxon>
    </lineage>
</organism>
<proteinExistence type="predicted"/>
<accession>A0A0A8YDR7</accession>
<reference evidence="1" key="1">
    <citation type="submission" date="2014-09" db="EMBL/GenBank/DDBJ databases">
        <authorList>
            <person name="Magalhaes I.L.F."/>
            <person name="Oliveira U."/>
            <person name="Santos F.R."/>
            <person name="Vidigal T.H.D.A."/>
            <person name="Brescovit A.D."/>
            <person name="Santos A.J."/>
        </authorList>
    </citation>
    <scope>NUCLEOTIDE SEQUENCE</scope>
    <source>
        <tissue evidence="1">Shoot tissue taken approximately 20 cm above the soil surface</tissue>
    </source>
</reference>